<proteinExistence type="predicted"/>
<dbReference type="Pfam" id="PF13683">
    <property type="entry name" value="rve_3"/>
    <property type="match status" value="1"/>
</dbReference>
<protein>
    <submittedName>
        <fullName evidence="2">Integrase core domain protein</fullName>
    </submittedName>
</protein>
<dbReference type="InterPro" id="IPR001584">
    <property type="entry name" value="Integrase_cat-core"/>
</dbReference>
<dbReference type="AlphaFoldDB" id="M6UT28"/>
<evidence type="ECO:0000313" key="3">
    <source>
        <dbReference type="Proteomes" id="UP000012160"/>
    </source>
</evidence>
<dbReference type="EMBL" id="AHOQ02000027">
    <property type="protein sequence ID" value="EMO45906.1"/>
    <property type="molecule type" value="Genomic_DNA"/>
</dbReference>
<dbReference type="Proteomes" id="UP000012160">
    <property type="component" value="Unassembled WGS sequence"/>
</dbReference>
<accession>M6UT28</accession>
<evidence type="ECO:0000313" key="2">
    <source>
        <dbReference type="EMBL" id="EMO45906.1"/>
    </source>
</evidence>
<name>M6UT28_9LEPT</name>
<comment type="caution">
    <text evidence="2">The sequence shown here is derived from an EMBL/GenBank/DDBJ whole genome shotgun (WGS) entry which is preliminary data.</text>
</comment>
<evidence type="ECO:0000259" key="1">
    <source>
        <dbReference type="Pfam" id="PF13683"/>
    </source>
</evidence>
<reference evidence="2 3" key="1">
    <citation type="submission" date="2013-01" db="EMBL/GenBank/DDBJ databases">
        <authorList>
            <person name="Harkins D.M."/>
            <person name="Durkin A.S."/>
            <person name="Brinkac L.M."/>
            <person name="Haft D.H."/>
            <person name="Selengut J.D."/>
            <person name="Sanka R."/>
            <person name="DePew J."/>
            <person name="Purushe J."/>
            <person name="Matthias M.A."/>
            <person name="Vinetz J.M."/>
            <person name="Sutton G.G."/>
            <person name="Nierman W.C."/>
            <person name="Fouts D.E."/>
        </authorList>
    </citation>
    <scope>NUCLEOTIDE SEQUENCE [LARGE SCALE GENOMIC DNA]</scope>
    <source>
        <strain evidence="2 3">ZUN179</strain>
    </source>
</reference>
<feature type="domain" description="Integrase catalytic" evidence="1">
    <location>
        <begin position="1"/>
        <end position="38"/>
    </location>
</feature>
<gene>
    <name evidence="2" type="ORF">LEP1GSC187_3649</name>
</gene>
<sequence>MRNGCLNENRFKNIEEAQYIVEYWRNFYNSERLHSSLGV</sequence>
<dbReference type="GO" id="GO:0015074">
    <property type="term" value="P:DNA integration"/>
    <property type="evidence" value="ECO:0007669"/>
    <property type="project" value="InterPro"/>
</dbReference>
<organism evidence="2 3">
    <name type="scientific">Leptospira santarosai str. ZUN179</name>
    <dbReference type="NCBI Taxonomy" id="1049985"/>
    <lineage>
        <taxon>Bacteria</taxon>
        <taxon>Pseudomonadati</taxon>
        <taxon>Spirochaetota</taxon>
        <taxon>Spirochaetia</taxon>
        <taxon>Leptospirales</taxon>
        <taxon>Leptospiraceae</taxon>
        <taxon>Leptospira</taxon>
    </lineage>
</organism>